<name>A0A1Z5R9I2_SORBI</name>
<dbReference type="Proteomes" id="UP000000768">
    <property type="component" value="Chromosome 7"/>
</dbReference>
<organism evidence="1 2">
    <name type="scientific">Sorghum bicolor</name>
    <name type="common">Sorghum</name>
    <name type="synonym">Sorghum vulgare</name>
    <dbReference type="NCBI Taxonomy" id="4558"/>
    <lineage>
        <taxon>Eukaryota</taxon>
        <taxon>Viridiplantae</taxon>
        <taxon>Streptophyta</taxon>
        <taxon>Embryophyta</taxon>
        <taxon>Tracheophyta</taxon>
        <taxon>Spermatophyta</taxon>
        <taxon>Magnoliopsida</taxon>
        <taxon>Liliopsida</taxon>
        <taxon>Poales</taxon>
        <taxon>Poaceae</taxon>
        <taxon>PACMAD clade</taxon>
        <taxon>Panicoideae</taxon>
        <taxon>Andropogonodae</taxon>
        <taxon>Andropogoneae</taxon>
        <taxon>Sorghinae</taxon>
        <taxon>Sorghum</taxon>
    </lineage>
</organism>
<evidence type="ECO:0000313" key="1">
    <source>
        <dbReference type="EMBL" id="OQU80408.1"/>
    </source>
</evidence>
<keyword evidence="2" id="KW-1185">Reference proteome</keyword>
<accession>A0A1Z5R9I2</accession>
<sequence>MQNAKSIIFFSRKFCFAALLPARPIDPAPNSRTVPIVSCAVRRSRSQYRSQYRSPVPLVPVHRTSSSSVGHQFVVVQVRPLARSPSGPVPHQFPVTAISSSSRQVAAISQAVAS</sequence>
<dbReference type="Gramene" id="OQU80408">
    <property type="protein sequence ID" value="OQU80408"/>
    <property type="gene ID" value="SORBI_3007G123350"/>
</dbReference>
<dbReference type="EMBL" id="CM000766">
    <property type="protein sequence ID" value="OQU80408.1"/>
    <property type="molecule type" value="Genomic_DNA"/>
</dbReference>
<evidence type="ECO:0000313" key="2">
    <source>
        <dbReference type="Proteomes" id="UP000000768"/>
    </source>
</evidence>
<protein>
    <submittedName>
        <fullName evidence="1">Uncharacterized protein</fullName>
    </submittedName>
</protein>
<reference evidence="1 2" key="1">
    <citation type="journal article" date="2009" name="Nature">
        <title>The Sorghum bicolor genome and the diversification of grasses.</title>
        <authorList>
            <person name="Paterson A.H."/>
            <person name="Bowers J.E."/>
            <person name="Bruggmann R."/>
            <person name="Dubchak I."/>
            <person name="Grimwood J."/>
            <person name="Gundlach H."/>
            <person name="Haberer G."/>
            <person name="Hellsten U."/>
            <person name="Mitros T."/>
            <person name="Poliakov A."/>
            <person name="Schmutz J."/>
            <person name="Spannagl M."/>
            <person name="Tang H."/>
            <person name="Wang X."/>
            <person name="Wicker T."/>
            <person name="Bharti A.K."/>
            <person name="Chapman J."/>
            <person name="Feltus F.A."/>
            <person name="Gowik U."/>
            <person name="Grigoriev I.V."/>
            <person name="Lyons E."/>
            <person name="Maher C.A."/>
            <person name="Martis M."/>
            <person name="Narechania A."/>
            <person name="Otillar R.P."/>
            <person name="Penning B.W."/>
            <person name="Salamov A.A."/>
            <person name="Wang Y."/>
            <person name="Zhang L."/>
            <person name="Carpita N.C."/>
            <person name="Freeling M."/>
            <person name="Gingle A.R."/>
            <person name="Hash C.T."/>
            <person name="Keller B."/>
            <person name="Klein P."/>
            <person name="Kresovich S."/>
            <person name="McCann M.C."/>
            <person name="Ming R."/>
            <person name="Peterson D.G."/>
            <person name="Mehboob-ur-Rahman"/>
            <person name="Ware D."/>
            <person name="Westhoff P."/>
            <person name="Mayer K.F."/>
            <person name="Messing J."/>
            <person name="Rokhsar D.S."/>
        </authorList>
    </citation>
    <scope>NUCLEOTIDE SEQUENCE [LARGE SCALE GENOMIC DNA]</scope>
    <source>
        <strain evidence="2">cv. BTx623</strain>
    </source>
</reference>
<reference evidence="2" key="2">
    <citation type="journal article" date="2018" name="Plant J.">
        <title>The Sorghum bicolor reference genome: improved assembly, gene annotations, a transcriptome atlas, and signatures of genome organization.</title>
        <authorList>
            <person name="McCormick R.F."/>
            <person name="Truong S.K."/>
            <person name="Sreedasyam A."/>
            <person name="Jenkins J."/>
            <person name="Shu S."/>
            <person name="Sims D."/>
            <person name="Kennedy M."/>
            <person name="Amirebrahimi M."/>
            <person name="Weers B.D."/>
            <person name="McKinley B."/>
            <person name="Mattison A."/>
            <person name="Morishige D.T."/>
            <person name="Grimwood J."/>
            <person name="Schmutz J."/>
            <person name="Mullet J.E."/>
        </authorList>
    </citation>
    <scope>NUCLEOTIDE SEQUENCE [LARGE SCALE GENOMIC DNA]</scope>
    <source>
        <strain evidence="2">cv. BTx623</strain>
    </source>
</reference>
<dbReference type="AlphaFoldDB" id="A0A1Z5R9I2"/>
<dbReference type="InParanoid" id="A0A1Z5R9I2"/>
<proteinExistence type="predicted"/>
<gene>
    <name evidence="1" type="ORF">SORBI_3007G123350</name>
</gene>